<name>A0A6M3L349_9ZZZZ</name>
<gene>
    <name evidence="1" type="ORF">MM415B02607_0021</name>
</gene>
<proteinExistence type="predicted"/>
<dbReference type="EMBL" id="MT142824">
    <property type="protein sequence ID" value="QJA89127.1"/>
    <property type="molecule type" value="Genomic_DNA"/>
</dbReference>
<reference evidence="1" key="1">
    <citation type="submission" date="2020-03" db="EMBL/GenBank/DDBJ databases">
        <title>The deep terrestrial virosphere.</title>
        <authorList>
            <person name="Holmfeldt K."/>
            <person name="Nilsson E."/>
            <person name="Simone D."/>
            <person name="Lopez-Fernandez M."/>
            <person name="Wu X."/>
            <person name="de Brujin I."/>
            <person name="Lundin D."/>
            <person name="Andersson A."/>
            <person name="Bertilsson S."/>
            <person name="Dopson M."/>
        </authorList>
    </citation>
    <scope>NUCLEOTIDE SEQUENCE</scope>
    <source>
        <strain evidence="1">MM415B02607</strain>
    </source>
</reference>
<accession>A0A6M3L349</accession>
<dbReference type="AlphaFoldDB" id="A0A6M3L349"/>
<protein>
    <submittedName>
        <fullName evidence="1">Uncharacterized protein</fullName>
    </submittedName>
</protein>
<evidence type="ECO:0000313" key="1">
    <source>
        <dbReference type="EMBL" id="QJA89127.1"/>
    </source>
</evidence>
<organism evidence="1">
    <name type="scientific">viral metagenome</name>
    <dbReference type="NCBI Taxonomy" id="1070528"/>
    <lineage>
        <taxon>unclassified sequences</taxon>
        <taxon>metagenomes</taxon>
        <taxon>organismal metagenomes</taxon>
    </lineage>
</organism>
<sequence length="61" mass="7465">MKKKPGELRTCELCQYRMFYNWLELEREHRDLILDFIHFLIERSRNVHRTTKPTALDTAEA</sequence>